<dbReference type="SUPFAM" id="SSF50156">
    <property type="entry name" value="PDZ domain-like"/>
    <property type="match status" value="1"/>
</dbReference>
<dbReference type="GO" id="GO:0012505">
    <property type="term" value="C:endomembrane system"/>
    <property type="evidence" value="ECO:0007669"/>
    <property type="project" value="UniProtKB-SubCell"/>
</dbReference>
<feature type="domain" description="GOLD" evidence="11">
    <location>
        <begin position="37"/>
        <end position="119"/>
    </location>
</feature>
<comment type="subcellular location">
    <subcellularLocation>
        <location evidence="7">Endomembrane system</location>
        <topology evidence="7">Single-pass membrane protein</topology>
    </subcellularLocation>
    <subcellularLocation>
        <location evidence="1">Membrane</location>
        <topology evidence="1">Single-pass type I membrane protein</topology>
    </subcellularLocation>
</comment>
<feature type="compositionally biased region" description="Basic and acidic residues" evidence="8">
    <location>
        <begin position="545"/>
        <end position="557"/>
    </location>
</feature>
<keyword evidence="4" id="KW-0732">Signal</keyword>
<evidence type="ECO:0000256" key="6">
    <source>
        <dbReference type="ARBA" id="ARBA00023136"/>
    </source>
</evidence>
<feature type="compositionally biased region" description="Low complexity" evidence="8">
    <location>
        <begin position="396"/>
        <end position="410"/>
    </location>
</feature>
<evidence type="ECO:0000256" key="9">
    <source>
        <dbReference type="SAM" id="Phobius"/>
    </source>
</evidence>
<dbReference type="EMBL" id="CAJNOJ010000074">
    <property type="protein sequence ID" value="CAF1039664.1"/>
    <property type="molecule type" value="Genomic_DNA"/>
</dbReference>
<dbReference type="AlphaFoldDB" id="A0A814JI81"/>
<dbReference type="SMART" id="SM00228">
    <property type="entry name" value="PDZ"/>
    <property type="match status" value="1"/>
</dbReference>
<keyword evidence="3 9" id="KW-0812">Transmembrane</keyword>
<dbReference type="Gene3D" id="2.30.42.10">
    <property type="match status" value="1"/>
</dbReference>
<feature type="region of interest" description="Disordered" evidence="8">
    <location>
        <begin position="545"/>
        <end position="574"/>
    </location>
</feature>
<dbReference type="SUPFAM" id="SSF101576">
    <property type="entry name" value="Supernatant protein factor (SPF), C-terminal domain"/>
    <property type="match status" value="1"/>
</dbReference>
<dbReference type="SMART" id="SM01190">
    <property type="entry name" value="EMP24_GP25L"/>
    <property type="match status" value="1"/>
</dbReference>
<dbReference type="InterPro" id="IPR036598">
    <property type="entry name" value="GOLD_dom_sf"/>
</dbReference>
<dbReference type="Gene3D" id="2.60.120.680">
    <property type="entry name" value="GOLD domain"/>
    <property type="match status" value="1"/>
</dbReference>
<comment type="caution">
    <text evidence="12">The sequence shown here is derived from an EMBL/GenBank/DDBJ whole genome shotgun (WGS) entry which is preliminary data.</text>
</comment>
<dbReference type="InterPro" id="IPR001478">
    <property type="entry name" value="PDZ"/>
</dbReference>
<dbReference type="InterPro" id="IPR036034">
    <property type="entry name" value="PDZ_sf"/>
</dbReference>
<evidence type="ECO:0000313" key="13">
    <source>
        <dbReference type="Proteomes" id="UP000663852"/>
    </source>
</evidence>
<sequence>MFSESIVHIFFLFLVLFIGTFRAFDIELTVLIPASQRECFHQVLEAGKTVEIEYEVLAGGDIDINYWFYSPTNRVLQSDFKKRDGHQTLKLEESGEYRFCFDNSVSRFNQKQVYFSLRLVNEQGHNEQDRITESWMNDVARDELGELQDKIQNFKDIFQRIWDNMEAAQRYQKVFNNYEVHDRVIAENNFEKVNFWSIIHLVLMISVSVVQVVTIRSLFESKSAYAVVVRGVYTVYAYVFPMSLTKKKKAGDAFSFVNFVKEMTNNGEYSNKPRPRLCHLRRWPDFNGYGFNLHCEKNKPGQFIGKVDRESPAESAGLREGDRIIEVNHVPIGNENHTQVVARIKEGVSRDGTKHPDEVILLVVDPDTDEYYKRKSIVIRSNDPNVEKLGVKNRNASDNSDDSPVSSNRSMGKGDSPLNREIPSPMQARTSENSRQYKNVTEITGSKITPTKNVDSPTTSRTSDRDYDRVGNTYLPSSPPSSDKNNRRELPSNHAYTNINSSPKSPPRDVYAKPIASSPARTSASNGFGGGVLEMTMSVAEYRAKLKEQHERKRDPRQTQQMTMKQKHELIDGL</sequence>
<dbReference type="Proteomes" id="UP000663852">
    <property type="component" value="Unassembled WGS sequence"/>
</dbReference>
<evidence type="ECO:0000256" key="3">
    <source>
        <dbReference type="ARBA" id="ARBA00022692"/>
    </source>
</evidence>
<proteinExistence type="inferred from homology"/>
<dbReference type="InterPro" id="IPR015720">
    <property type="entry name" value="Emp24-like"/>
</dbReference>
<comment type="similarity">
    <text evidence="2">Belongs to the EMP24/GP25L family.</text>
</comment>
<keyword evidence="6 9" id="KW-0472">Membrane</keyword>
<dbReference type="Pfam" id="PF00595">
    <property type="entry name" value="PDZ"/>
    <property type="match status" value="1"/>
</dbReference>
<dbReference type="Pfam" id="PF01105">
    <property type="entry name" value="EMP24_GP25L"/>
    <property type="match status" value="1"/>
</dbReference>
<feature type="region of interest" description="Disordered" evidence="8">
    <location>
        <begin position="388"/>
        <end position="529"/>
    </location>
</feature>
<keyword evidence="5 9" id="KW-1133">Transmembrane helix</keyword>
<evidence type="ECO:0000256" key="5">
    <source>
        <dbReference type="ARBA" id="ARBA00022989"/>
    </source>
</evidence>
<name>A0A814JI81_ADIRI</name>
<dbReference type="GO" id="GO:0016020">
    <property type="term" value="C:membrane"/>
    <property type="evidence" value="ECO:0007669"/>
    <property type="project" value="UniProtKB-SubCell"/>
</dbReference>
<evidence type="ECO:0000259" key="11">
    <source>
        <dbReference type="PROSITE" id="PS50866"/>
    </source>
</evidence>
<dbReference type="PROSITE" id="PS50866">
    <property type="entry name" value="GOLD"/>
    <property type="match status" value="1"/>
</dbReference>
<dbReference type="PROSITE" id="PS50106">
    <property type="entry name" value="PDZ"/>
    <property type="match status" value="1"/>
</dbReference>
<reference evidence="12" key="1">
    <citation type="submission" date="2021-02" db="EMBL/GenBank/DDBJ databases">
        <authorList>
            <person name="Nowell W R."/>
        </authorList>
    </citation>
    <scope>NUCLEOTIDE SEQUENCE</scope>
</reference>
<feature type="compositionally biased region" description="Polar residues" evidence="8">
    <location>
        <begin position="427"/>
        <end position="461"/>
    </location>
</feature>
<evidence type="ECO:0000256" key="1">
    <source>
        <dbReference type="ARBA" id="ARBA00004479"/>
    </source>
</evidence>
<evidence type="ECO:0000313" key="12">
    <source>
        <dbReference type="EMBL" id="CAF1039664.1"/>
    </source>
</evidence>
<dbReference type="CDD" id="cd06768">
    <property type="entry name" value="PDZ_NHERF-like"/>
    <property type="match status" value="1"/>
</dbReference>
<evidence type="ECO:0000256" key="4">
    <source>
        <dbReference type="ARBA" id="ARBA00022729"/>
    </source>
</evidence>
<feature type="domain" description="PDZ" evidence="10">
    <location>
        <begin position="277"/>
        <end position="346"/>
    </location>
</feature>
<feature type="compositionally biased region" description="Polar residues" evidence="8">
    <location>
        <begin position="494"/>
        <end position="503"/>
    </location>
</feature>
<feature type="compositionally biased region" description="Polar residues" evidence="8">
    <location>
        <begin position="474"/>
        <end position="483"/>
    </location>
</feature>
<protein>
    <submittedName>
        <fullName evidence="12">Uncharacterized protein</fullName>
    </submittedName>
</protein>
<evidence type="ECO:0000256" key="8">
    <source>
        <dbReference type="SAM" id="MobiDB-lite"/>
    </source>
</evidence>
<organism evidence="12 13">
    <name type="scientific">Adineta ricciae</name>
    <name type="common">Rotifer</name>
    <dbReference type="NCBI Taxonomy" id="249248"/>
    <lineage>
        <taxon>Eukaryota</taxon>
        <taxon>Metazoa</taxon>
        <taxon>Spiralia</taxon>
        <taxon>Gnathifera</taxon>
        <taxon>Rotifera</taxon>
        <taxon>Eurotatoria</taxon>
        <taxon>Bdelloidea</taxon>
        <taxon>Adinetida</taxon>
        <taxon>Adinetidae</taxon>
        <taxon>Adineta</taxon>
    </lineage>
</organism>
<dbReference type="PANTHER" id="PTHR22811">
    <property type="entry name" value="TRANSMEMBRANE EMP24 DOMAIN-CONTAINING PROTEIN"/>
    <property type="match status" value="1"/>
</dbReference>
<evidence type="ECO:0000256" key="2">
    <source>
        <dbReference type="ARBA" id="ARBA00007104"/>
    </source>
</evidence>
<accession>A0A814JI81</accession>
<dbReference type="InterPro" id="IPR009038">
    <property type="entry name" value="GOLD_dom"/>
</dbReference>
<evidence type="ECO:0000259" key="10">
    <source>
        <dbReference type="PROSITE" id="PS50106"/>
    </source>
</evidence>
<feature type="transmembrane region" description="Helical" evidence="9">
    <location>
        <begin position="193"/>
        <end position="213"/>
    </location>
</feature>
<evidence type="ECO:0000256" key="7">
    <source>
        <dbReference type="ARBA" id="ARBA00037847"/>
    </source>
</evidence>
<gene>
    <name evidence="12" type="ORF">EDS130_LOCUS16858</name>
</gene>